<evidence type="ECO:0000256" key="1">
    <source>
        <dbReference type="SAM" id="MobiDB-lite"/>
    </source>
</evidence>
<evidence type="ECO:0000313" key="2">
    <source>
        <dbReference type="EMBL" id="MBI4251409.1"/>
    </source>
</evidence>
<proteinExistence type="predicted"/>
<accession>A0A933E9X3</accession>
<protein>
    <submittedName>
        <fullName evidence="2">Uncharacterized protein</fullName>
    </submittedName>
</protein>
<dbReference type="EMBL" id="JACQRX010000137">
    <property type="protein sequence ID" value="MBI4251409.1"/>
    <property type="molecule type" value="Genomic_DNA"/>
</dbReference>
<comment type="caution">
    <text evidence="2">The sequence shown here is derived from an EMBL/GenBank/DDBJ whole genome shotgun (WGS) entry which is preliminary data.</text>
</comment>
<feature type="compositionally biased region" description="Gly residues" evidence="1">
    <location>
        <begin position="226"/>
        <end position="236"/>
    </location>
</feature>
<sequence length="258" mass="27023">MRLGRVLVAWALAWLAWGAPAWAQGGTSLALEAARMDVLAQRRGEAEAHALLLREFARFLGPDAEGALLLLRKGRPVEMAPPAGGKERSPVRVAAPRHPLDWSDIGLALLLARARLARRGIAGPSPQELRAAFLGGKAPGAGREVWVGILTARGSGNPWEEIGRGLGEDPAWLEGVLRAWNERLAAGASPVGDAKGREPEPVRITETGITTGRGKAIPAYTPPPGGGKGIGEGILSGSGNILGVPGHKPVQPEEKKPE</sequence>
<gene>
    <name evidence="2" type="ORF">HY618_03035</name>
</gene>
<feature type="region of interest" description="Disordered" evidence="1">
    <location>
        <begin position="213"/>
        <end position="258"/>
    </location>
</feature>
<dbReference type="AlphaFoldDB" id="A0A933E9X3"/>
<reference evidence="2" key="1">
    <citation type="submission" date="2020-07" db="EMBL/GenBank/DDBJ databases">
        <title>Huge and variable diversity of episymbiotic CPR bacteria and DPANN archaea in groundwater ecosystems.</title>
        <authorList>
            <person name="He C.Y."/>
            <person name="Keren R."/>
            <person name="Whittaker M."/>
            <person name="Farag I.F."/>
            <person name="Doudna J."/>
            <person name="Cate J.H.D."/>
            <person name="Banfield J.F."/>
        </authorList>
    </citation>
    <scope>NUCLEOTIDE SEQUENCE</scope>
    <source>
        <strain evidence="2">NC_groundwater_1370_Ag_S-0.2um_69_93</strain>
    </source>
</reference>
<name>A0A933E9X3_UNCTE</name>
<dbReference type="Proteomes" id="UP000752292">
    <property type="component" value="Unassembled WGS sequence"/>
</dbReference>
<evidence type="ECO:0000313" key="3">
    <source>
        <dbReference type="Proteomes" id="UP000752292"/>
    </source>
</evidence>
<organism evidence="2 3">
    <name type="scientific">Tectimicrobiota bacterium</name>
    <dbReference type="NCBI Taxonomy" id="2528274"/>
    <lineage>
        <taxon>Bacteria</taxon>
        <taxon>Pseudomonadati</taxon>
        <taxon>Nitrospinota/Tectimicrobiota group</taxon>
        <taxon>Candidatus Tectimicrobiota</taxon>
    </lineage>
</organism>